<evidence type="ECO:0000313" key="7">
    <source>
        <dbReference type="Proteomes" id="UP000061809"/>
    </source>
</evidence>
<organism evidence="6 7">
    <name type="scientific">Bacteroides cellulosilyticus</name>
    <dbReference type="NCBI Taxonomy" id="246787"/>
    <lineage>
        <taxon>Bacteria</taxon>
        <taxon>Pseudomonadati</taxon>
        <taxon>Bacteroidota</taxon>
        <taxon>Bacteroidia</taxon>
        <taxon>Bacteroidales</taxon>
        <taxon>Bacteroidaceae</taxon>
        <taxon>Bacteroides</taxon>
    </lineage>
</organism>
<sequence length="733" mass="84118">MKRNSFSFLLPLIGLVVVIFSCKNEDDPFEYLQYVNPFIGTAYTGHTFPNATCPFGMVQPGPQTGNFAWEYCSGYNYEDSLMWGFSQTRLNGTGIPDSGDILMMPFAGQCRENYKSFFDKKTEVAYPGYYAVDLVDNQVKVELTCTPHVAMHRYLFNEENPGLYIDFQSGCVSSEQQYDNRVIYADIKTPDHYTITGEMQVRYWVERRLFFVIKFDKPFIPEERKLVKESHRAPSCVYRFETNGKKQSQLLVKVGISTVSIEGAEENLRSELDHWNFDQVKLEAGKKWENYLSRVQIKGTTDQKVSFYTSMYHLMIQPNNIADVDGQYRNSEDSVSISPFGKYYSTFSLWDTYRAAHPLYTILTPELVSDMVNTMLLHANAHGFLPIWALWGKENHCMIGNHGIPPVVEACLKGFPGIDQEQAYAEVKKSLLIPHHKSEWNIYDKYGYFPFDIISEESVSRTLENCYDDYCAAQLAAKLGKTEDYNFFIKRSGYWKNLFDEENKLVRGKDSDGRWRTPFDRFALSHAGTAGGDYTEGNAWQYTWHVQHDVEELINRVGGNEAFVTKLDSLFFLDHTAEVKGFVGDVTGLIGQYSQGNEPSHHIIYLYRLAGKKGSTEALVRDVFERFYQPYPDGLCGNDDCGQMSAWYIFSAMGFYPVNPVSGEYILGAPQVLEINIKLSDDKTFTVRADKLSDKNKYVKSIKFNDKEVNENFITYQQIMNGGMLVFEMTDRE</sequence>
<evidence type="ECO:0000259" key="4">
    <source>
        <dbReference type="Pfam" id="PF07971"/>
    </source>
</evidence>
<dbReference type="InterPro" id="IPR014718">
    <property type="entry name" value="GH-type_carb-bd"/>
</dbReference>
<dbReference type="InterPro" id="IPR050883">
    <property type="entry name" value="PNGase"/>
</dbReference>
<comment type="cofactor">
    <cofactor evidence="1">
        <name>Ca(2+)</name>
        <dbReference type="ChEBI" id="CHEBI:29108"/>
    </cofactor>
</comment>
<gene>
    <name evidence="6" type="ORF">BcellWH2_03318</name>
</gene>
<comment type="subunit">
    <text evidence="2">Monomer.</text>
</comment>
<evidence type="ECO:0000259" key="5">
    <source>
        <dbReference type="Pfam" id="PF17678"/>
    </source>
</evidence>
<name>A0A0P0GHN7_9BACE</name>
<evidence type="ECO:0000313" key="6">
    <source>
        <dbReference type="EMBL" id="ALJ60551.1"/>
    </source>
</evidence>
<dbReference type="KEGG" id="bcel:BcellWH2_03318"/>
<dbReference type="GO" id="GO:0006516">
    <property type="term" value="P:glycoprotein catabolic process"/>
    <property type="evidence" value="ECO:0007669"/>
    <property type="project" value="TreeGrafter"/>
</dbReference>
<feature type="domain" description="Glycosyl hydrolase family 92" evidence="4">
    <location>
        <begin position="263"/>
        <end position="730"/>
    </location>
</feature>
<dbReference type="PANTHER" id="PTHR12143:SF39">
    <property type="entry name" value="SECRETED PROTEIN"/>
    <property type="match status" value="1"/>
</dbReference>
<dbReference type="PROSITE" id="PS51257">
    <property type="entry name" value="PROKAR_LIPOPROTEIN"/>
    <property type="match status" value="1"/>
</dbReference>
<dbReference type="Proteomes" id="UP000061809">
    <property type="component" value="Chromosome"/>
</dbReference>
<keyword evidence="6" id="KW-0378">Hydrolase</keyword>
<dbReference type="PANTHER" id="PTHR12143">
    <property type="entry name" value="PEPTIDE N-GLYCANASE PNGASE -RELATED"/>
    <property type="match status" value="1"/>
</dbReference>
<dbReference type="GO" id="GO:0005829">
    <property type="term" value="C:cytosol"/>
    <property type="evidence" value="ECO:0007669"/>
    <property type="project" value="TreeGrafter"/>
</dbReference>
<dbReference type="GO" id="GO:0005975">
    <property type="term" value="P:carbohydrate metabolic process"/>
    <property type="evidence" value="ECO:0007669"/>
    <property type="project" value="InterPro"/>
</dbReference>
<dbReference type="Gene3D" id="2.70.98.10">
    <property type="match status" value="1"/>
</dbReference>
<dbReference type="FunFam" id="3.30.2080.10:FF:000001">
    <property type="entry name" value="Alpha-1,2-mannosidase subfamily"/>
    <property type="match status" value="1"/>
</dbReference>
<dbReference type="Pfam" id="PF17678">
    <property type="entry name" value="Glyco_hydro_92N"/>
    <property type="match status" value="1"/>
</dbReference>
<dbReference type="Gene3D" id="1.20.1610.10">
    <property type="entry name" value="alpha-1,2-mannosidases domains"/>
    <property type="match status" value="1"/>
</dbReference>
<dbReference type="Gene3D" id="1.20.1050.60">
    <property type="entry name" value="alpha-1,2-mannosidase"/>
    <property type="match status" value="1"/>
</dbReference>
<dbReference type="AlphaFoldDB" id="A0A0P0GHN7"/>
<dbReference type="GO" id="GO:0000224">
    <property type="term" value="F:peptide-N4-(N-acetyl-beta-glucosaminyl)asparagine amidase activity"/>
    <property type="evidence" value="ECO:0007669"/>
    <property type="project" value="TreeGrafter"/>
</dbReference>
<dbReference type="RefSeq" id="WP_029426620.1">
    <property type="nucleotide sequence ID" value="NZ_CP012801.1"/>
</dbReference>
<proteinExistence type="predicted"/>
<protein>
    <submittedName>
        <fullName evidence="6">Glycosyl hydrolase family 92</fullName>
    </submittedName>
</protein>
<dbReference type="InterPro" id="IPR041371">
    <property type="entry name" value="GH92_N"/>
</dbReference>
<dbReference type="Gene3D" id="3.30.2080.10">
    <property type="entry name" value="GH92 mannosidase domain"/>
    <property type="match status" value="1"/>
</dbReference>
<dbReference type="GO" id="GO:0030246">
    <property type="term" value="F:carbohydrate binding"/>
    <property type="evidence" value="ECO:0007669"/>
    <property type="project" value="InterPro"/>
</dbReference>
<dbReference type="InterPro" id="IPR005887">
    <property type="entry name" value="GH92_a_mannosidase_put"/>
</dbReference>
<dbReference type="InterPro" id="IPR008928">
    <property type="entry name" value="6-hairpin_glycosidase_sf"/>
</dbReference>
<accession>A0A0P0GHN7</accession>
<evidence type="ECO:0000256" key="2">
    <source>
        <dbReference type="ARBA" id="ARBA00011245"/>
    </source>
</evidence>
<dbReference type="NCBIfam" id="TIGR01180">
    <property type="entry name" value="aman2_put"/>
    <property type="match status" value="1"/>
</dbReference>
<dbReference type="SUPFAM" id="SSF48208">
    <property type="entry name" value="Six-hairpin glycosidases"/>
    <property type="match status" value="1"/>
</dbReference>
<feature type="domain" description="Glycosyl hydrolase family 92 N-terminal" evidence="5">
    <location>
        <begin position="34"/>
        <end position="257"/>
    </location>
</feature>
<dbReference type="EMBL" id="CP012801">
    <property type="protein sequence ID" value="ALJ60551.1"/>
    <property type="molecule type" value="Genomic_DNA"/>
</dbReference>
<keyword evidence="3" id="KW-0106">Calcium</keyword>
<dbReference type="PATRIC" id="fig|246787.4.peg.3433"/>
<reference evidence="6 7" key="1">
    <citation type="journal article" date="2015" name="Science">
        <title>Genetic determinants of in vivo fitness and diet responsiveness in multiple human gut Bacteroides.</title>
        <authorList>
            <person name="Wu M."/>
            <person name="McNulty N.P."/>
            <person name="Rodionov D.A."/>
            <person name="Khoroshkin M.S."/>
            <person name="Griffin N.W."/>
            <person name="Cheng J."/>
            <person name="Latreille P."/>
            <person name="Kerstetter R.A."/>
            <person name="Terrapon N."/>
            <person name="Henrissat B."/>
            <person name="Osterman A.L."/>
            <person name="Gordon J.I."/>
        </authorList>
    </citation>
    <scope>NUCLEOTIDE SEQUENCE [LARGE SCALE GENOMIC DNA]</scope>
    <source>
        <strain evidence="6 7">WH2</strain>
    </source>
</reference>
<evidence type="ECO:0000256" key="3">
    <source>
        <dbReference type="ARBA" id="ARBA00022837"/>
    </source>
</evidence>
<evidence type="ECO:0000256" key="1">
    <source>
        <dbReference type="ARBA" id="ARBA00001913"/>
    </source>
</evidence>
<dbReference type="InterPro" id="IPR012939">
    <property type="entry name" value="Glyco_hydro_92"/>
</dbReference>
<dbReference type="Pfam" id="PF07971">
    <property type="entry name" value="Glyco_hydro_92"/>
    <property type="match status" value="1"/>
</dbReference>